<reference evidence="3" key="1">
    <citation type="submission" date="2018-03" db="EMBL/GenBank/DDBJ databases">
        <title>Genomic analysis of the strain SH-1 isolated from shrimp intestine.</title>
        <authorList>
            <person name="Kim Y.-S."/>
            <person name="Kim S.-E."/>
            <person name="Kim K.-H."/>
        </authorList>
    </citation>
    <scope>NUCLEOTIDE SEQUENCE [LARGE SCALE GENOMIC DNA]</scope>
    <source>
        <strain evidence="3">SH-1</strain>
    </source>
</reference>
<dbReference type="SUPFAM" id="SSF53335">
    <property type="entry name" value="S-adenosyl-L-methionine-dependent methyltransferases"/>
    <property type="match status" value="1"/>
</dbReference>
<dbReference type="GO" id="GO:0032259">
    <property type="term" value="P:methylation"/>
    <property type="evidence" value="ECO:0007669"/>
    <property type="project" value="UniProtKB-KW"/>
</dbReference>
<evidence type="ECO:0000313" key="2">
    <source>
        <dbReference type="EMBL" id="AVO36426.1"/>
    </source>
</evidence>
<keyword evidence="3" id="KW-1185">Reference proteome</keyword>
<dbReference type="AlphaFoldDB" id="A0A2S0MKN1"/>
<keyword evidence="2" id="KW-0808">Transferase</keyword>
<dbReference type="PANTHER" id="PTHR43591">
    <property type="entry name" value="METHYLTRANSFERASE"/>
    <property type="match status" value="1"/>
</dbReference>
<dbReference type="Pfam" id="PF08241">
    <property type="entry name" value="Methyltransf_11"/>
    <property type="match status" value="1"/>
</dbReference>
<dbReference type="EMBL" id="CP027665">
    <property type="protein sequence ID" value="AVO36426.1"/>
    <property type="molecule type" value="Genomic_DNA"/>
</dbReference>
<dbReference type="InterPro" id="IPR013216">
    <property type="entry name" value="Methyltransf_11"/>
</dbReference>
<dbReference type="Proteomes" id="UP000237655">
    <property type="component" value="Chromosome"/>
</dbReference>
<accession>A0A2S0MKN1</accession>
<proteinExistence type="predicted"/>
<dbReference type="InterPro" id="IPR029063">
    <property type="entry name" value="SAM-dependent_MTases_sf"/>
</dbReference>
<gene>
    <name evidence="2" type="ORF">C6Y53_01020</name>
</gene>
<sequence length="273" mass="29894">MAGPTFKDLEHEGWQNRAAHYDDWFGQISSQAFPFVLDAAGSDLSGLDTLDICCGPGHLVALLAERGAHASGLDFAGEMIRVALAQHPEQDFDQGDAEDLPYENARFDLVSCCFGLLHFHDPDNAIAEAFRVLRHGGRYIVTAWQGPEEAAGLVSVMMEAIQDFGTLDLPLPPAPPLPRFGKPDETHRSLAAQGFMDIETQVLPITWRPDRPEAVLDMIEHGMVRTTMMMAHQEDAARDAIRAAIVERVQAFDTGDGLKIPVPALMAVARKPD</sequence>
<feature type="domain" description="Methyltransferase type 11" evidence="1">
    <location>
        <begin position="50"/>
        <end position="141"/>
    </location>
</feature>
<dbReference type="CDD" id="cd02440">
    <property type="entry name" value="AdoMet_MTases"/>
    <property type="match status" value="1"/>
</dbReference>
<evidence type="ECO:0000259" key="1">
    <source>
        <dbReference type="Pfam" id="PF08241"/>
    </source>
</evidence>
<dbReference type="Gene3D" id="3.40.50.150">
    <property type="entry name" value="Vaccinia Virus protein VP39"/>
    <property type="match status" value="1"/>
</dbReference>
<protein>
    <submittedName>
        <fullName evidence="2">Methyltransferase domain-containing protein</fullName>
    </submittedName>
</protein>
<keyword evidence="2" id="KW-0489">Methyltransferase</keyword>
<dbReference type="GO" id="GO:0008757">
    <property type="term" value="F:S-adenosylmethionine-dependent methyltransferase activity"/>
    <property type="evidence" value="ECO:0007669"/>
    <property type="project" value="InterPro"/>
</dbReference>
<name>A0A2S0MKN1_9RHOB</name>
<dbReference type="PANTHER" id="PTHR43591:SF24">
    <property type="entry name" value="2-METHOXY-6-POLYPRENYL-1,4-BENZOQUINOL METHYLASE, MITOCHONDRIAL"/>
    <property type="match status" value="1"/>
</dbReference>
<dbReference type="KEGG" id="thas:C6Y53_01020"/>
<organism evidence="2 3">
    <name type="scientific">Pukyongiella litopenaei</name>
    <dbReference type="NCBI Taxonomy" id="2605946"/>
    <lineage>
        <taxon>Bacteria</taxon>
        <taxon>Pseudomonadati</taxon>
        <taxon>Pseudomonadota</taxon>
        <taxon>Alphaproteobacteria</taxon>
        <taxon>Rhodobacterales</taxon>
        <taxon>Paracoccaceae</taxon>
        <taxon>Pukyongiella</taxon>
    </lineage>
</organism>
<evidence type="ECO:0000313" key="3">
    <source>
        <dbReference type="Proteomes" id="UP000237655"/>
    </source>
</evidence>
<dbReference type="RefSeq" id="WP_106470741.1">
    <property type="nucleotide sequence ID" value="NZ_CP027665.1"/>
</dbReference>